<sequence>MTLLNDSGSVDGAVKRVHANKEKWAALSVRSKLDFIEKIRRSFAAHIETYKQVCVSKRLPLTHPDGKKLPKEEETFSKLGSLVMNAMVFSNWLYGLHKTYNNIVKTSRLPSVKYIPTTLPEVTRVKVGPSGFLQNLFLPLGSIELFIEGEKKQTLPTIQTGAVSVILGAGNYDAPIDLLHALFILNNVCVYKISPMSNALYPVMRAIFEPLISEGYMEILRGEAAEGYRLVNHSSIDRIIMTGSRITASTLYWGSPSPPLKSLALKPTIAKNFIFECGNCTPWLICPSEWTALEMGFHTRHIAFAIVLNGGHICAHPQLLITCKGWPQREVFLESIKAHIRNTPLINTFYPNFKERMAASKEECRADGKLFNTIESAASSKGSSSCPQEDTQKILFIEDLKKSTFLTREEMFCAVVGEVALDTPNKISDFLQAGVEFVNSECEGNLCCSITAKTKNPEDEEALEKAIESLKYGSILLNVMPSVSIIFPQIVWGAYGEFDPHCMQSGKGHFGNCYGYIHPLKSVVRTPFLNPFLLFLSISHPKFILRIERTLNQMCLAFCEASSGIRNFFWMNYRFSRILFSLLFGI</sequence>
<proteinExistence type="predicted"/>
<comment type="caution">
    <text evidence="1">The sequence shown here is derived from an EMBL/GenBank/DDBJ whole genome shotgun (WGS) entry which is preliminary data.</text>
</comment>
<dbReference type="SUPFAM" id="SSF53720">
    <property type="entry name" value="ALDH-like"/>
    <property type="match status" value="1"/>
</dbReference>
<keyword evidence="2" id="KW-1185">Reference proteome</keyword>
<dbReference type="Gene3D" id="3.40.309.10">
    <property type="entry name" value="Aldehyde Dehydrogenase, Chain A, domain 2"/>
    <property type="match status" value="1"/>
</dbReference>
<gene>
    <name evidence="1" type="ORF">IE077_002363</name>
</gene>
<reference evidence="1 2" key="1">
    <citation type="journal article" date="2020" name="bioRxiv">
        <title>Metabolic contributions of an alphaproteobacterial endosymbiont in the apicomplexan Cardiosporidium cionae.</title>
        <authorList>
            <person name="Hunter E.S."/>
            <person name="Paight C.J."/>
            <person name="Lane C.E."/>
        </authorList>
    </citation>
    <scope>NUCLEOTIDE SEQUENCE [LARGE SCALE GENOMIC DNA]</scope>
    <source>
        <strain evidence="1">ESH_2018</strain>
    </source>
</reference>
<protein>
    <submittedName>
        <fullName evidence="1">Aldehyde dehydrogenase</fullName>
    </submittedName>
</protein>
<accession>A0ABQ7J4D5</accession>
<dbReference type="Proteomes" id="UP000823046">
    <property type="component" value="Unassembled WGS sequence"/>
</dbReference>
<evidence type="ECO:0000313" key="2">
    <source>
        <dbReference type="Proteomes" id="UP000823046"/>
    </source>
</evidence>
<dbReference type="InterPro" id="IPR016161">
    <property type="entry name" value="Ald_DH/histidinol_DH"/>
</dbReference>
<dbReference type="EMBL" id="JADAQX010001138">
    <property type="protein sequence ID" value="KAF8817994.1"/>
    <property type="molecule type" value="Genomic_DNA"/>
</dbReference>
<evidence type="ECO:0000313" key="1">
    <source>
        <dbReference type="EMBL" id="KAF8817994.1"/>
    </source>
</evidence>
<dbReference type="InterPro" id="IPR016162">
    <property type="entry name" value="Ald_DH_N"/>
</dbReference>
<name>A0ABQ7J4D5_9APIC</name>
<dbReference type="InterPro" id="IPR016163">
    <property type="entry name" value="Ald_DH_C"/>
</dbReference>
<dbReference type="Gene3D" id="3.40.605.10">
    <property type="entry name" value="Aldehyde Dehydrogenase, Chain A, domain 1"/>
    <property type="match status" value="1"/>
</dbReference>
<organism evidence="1 2">
    <name type="scientific">Cardiosporidium cionae</name>
    <dbReference type="NCBI Taxonomy" id="476202"/>
    <lineage>
        <taxon>Eukaryota</taxon>
        <taxon>Sar</taxon>
        <taxon>Alveolata</taxon>
        <taxon>Apicomplexa</taxon>
        <taxon>Aconoidasida</taxon>
        <taxon>Nephromycida</taxon>
        <taxon>Cardiosporidium</taxon>
    </lineage>
</organism>